<dbReference type="GO" id="GO:0005886">
    <property type="term" value="C:plasma membrane"/>
    <property type="evidence" value="ECO:0007669"/>
    <property type="project" value="UniProtKB-SubCell"/>
</dbReference>
<dbReference type="GO" id="GO:0015297">
    <property type="term" value="F:antiporter activity"/>
    <property type="evidence" value="ECO:0007669"/>
    <property type="project" value="InterPro"/>
</dbReference>
<keyword evidence="6 7" id="KW-0472">Membrane</keyword>
<keyword evidence="2" id="KW-0813">Transport</keyword>
<feature type="transmembrane region" description="Helical" evidence="7">
    <location>
        <begin position="196"/>
        <end position="215"/>
    </location>
</feature>
<name>F8N5K3_9BACT</name>
<evidence type="ECO:0000256" key="3">
    <source>
        <dbReference type="ARBA" id="ARBA00022475"/>
    </source>
</evidence>
<accession>F8N5K3</accession>
<dbReference type="Pfam" id="PF01554">
    <property type="entry name" value="MatE"/>
    <property type="match status" value="2"/>
</dbReference>
<evidence type="ECO:0000256" key="1">
    <source>
        <dbReference type="ARBA" id="ARBA00004651"/>
    </source>
</evidence>
<keyword evidence="5 7" id="KW-1133">Transmembrane helix</keyword>
<dbReference type="AlphaFoldDB" id="F8N5K3"/>
<comment type="subcellular location">
    <subcellularLocation>
        <location evidence="1">Cell membrane</location>
        <topology evidence="1">Multi-pass membrane protein</topology>
    </subcellularLocation>
</comment>
<feature type="transmembrane region" description="Helical" evidence="7">
    <location>
        <begin position="315"/>
        <end position="338"/>
    </location>
</feature>
<feature type="transmembrane region" description="Helical" evidence="7">
    <location>
        <begin position="136"/>
        <end position="158"/>
    </location>
</feature>
<evidence type="ECO:0000256" key="7">
    <source>
        <dbReference type="SAM" id="Phobius"/>
    </source>
</evidence>
<dbReference type="InterPro" id="IPR002528">
    <property type="entry name" value="MATE_fam"/>
</dbReference>
<dbReference type="InterPro" id="IPR048279">
    <property type="entry name" value="MdtK-like"/>
</dbReference>
<dbReference type="eggNOG" id="COG0534">
    <property type="taxonomic scope" value="Bacteria"/>
</dbReference>
<gene>
    <name evidence="8" type="ORF">Premu_2815</name>
</gene>
<sequence length="449" mass="49150">MDSRSVDMLHGPLLGKILKYAIPFALSSILEQLFITIDVAVVGRFASSEALAAVGANTFLINLFINLFVGISLGANVALANFIGQNDTRRIRRAVSTTAALSLLSGFFLLVVGSLAARPMLSAMGTPANIIDDATLFLRIYFLGSPFFMVYNFGASILRSKGDTRRPLNILIVSGIINTILNLIFVIGFGMNVAGVATATDIAYCFSAMSVVWYLRRESGPLRLNLRFIKLCPQELKRILFVGVPAGLQGMVFSFSNIFVQSSINVFGSSAVAGASISQNFDAYCYFLLFSFSSACVTFVGQNYGAGQFSRCKRVFWICLAGGTIACFLANMSFLVFADPVLSLFTTDAAVVHYAKARMFTVLLFQWISTGYEIPSAAMRGFGHSLEPALLTIFGTCALRLVWIFVVLPVWPGFRQLMLCYPISWVLTSVFVASIFAYYWRRLLSPARS</sequence>
<feature type="transmembrane region" description="Helical" evidence="7">
    <location>
        <begin position="389"/>
        <end position="411"/>
    </location>
</feature>
<evidence type="ECO:0000256" key="4">
    <source>
        <dbReference type="ARBA" id="ARBA00022692"/>
    </source>
</evidence>
<evidence type="ECO:0000256" key="2">
    <source>
        <dbReference type="ARBA" id="ARBA00022448"/>
    </source>
</evidence>
<dbReference type="GO" id="GO:0042910">
    <property type="term" value="F:xenobiotic transmembrane transporter activity"/>
    <property type="evidence" value="ECO:0007669"/>
    <property type="project" value="InterPro"/>
</dbReference>
<feature type="transmembrane region" description="Helical" evidence="7">
    <location>
        <begin position="281"/>
        <end position="303"/>
    </location>
</feature>
<dbReference type="CDD" id="cd13138">
    <property type="entry name" value="MATE_yoeA_like"/>
    <property type="match status" value="1"/>
</dbReference>
<dbReference type="RefSeq" id="WP_007576183.1">
    <property type="nucleotide sequence ID" value="NZ_BPTS01000002.1"/>
</dbReference>
<evidence type="ECO:0000256" key="6">
    <source>
        <dbReference type="ARBA" id="ARBA00023136"/>
    </source>
</evidence>
<keyword evidence="3" id="KW-1003">Cell membrane</keyword>
<evidence type="ECO:0000313" key="9">
    <source>
        <dbReference type="Proteomes" id="UP000002772"/>
    </source>
</evidence>
<feature type="transmembrane region" description="Helical" evidence="7">
    <location>
        <begin position="423"/>
        <end position="440"/>
    </location>
</feature>
<feature type="transmembrane region" description="Helical" evidence="7">
    <location>
        <begin position="170"/>
        <end position="190"/>
    </location>
</feature>
<dbReference type="PIRSF" id="PIRSF006603">
    <property type="entry name" value="DinF"/>
    <property type="match status" value="1"/>
</dbReference>
<organism evidence="8 9">
    <name type="scientific">Hallella multisaccharivorax DSM 17128</name>
    <dbReference type="NCBI Taxonomy" id="688246"/>
    <lineage>
        <taxon>Bacteria</taxon>
        <taxon>Pseudomonadati</taxon>
        <taxon>Bacteroidota</taxon>
        <taxon>Bacteroidia</taxon>
        <taxon>Bacteroidales</taxon>
        <taxon>Prevotellaceae</taxon>
        <taxon>Hallella</taxon>
    </lineage>
</organism>
<dbReference type="EMBL" id="GL945017">
    <property type="protein sequence ID" value="EGN58161.1"/>
    <property type="molecule type" value="Genomic_DNA"/>
</dbReference>
<protein>
    <submittedName>
        <fullName evidence="8">MATE efflux family protein</fullName>
    </submittedName>
</protein>
<proteinExistence type="predicted"/>
<feature type="transmembrane region" description="Helical" evidence="7">
    <location>
        <begin position="21"/>
        <end position="47"/>
    </location>
</feature>
<feature type="transmembrane region" description="Helical" evidence="7">
    <location>
        <begin position="95"/>
        <end position="116"/>
    </location>
</feature>
<evidence type="ECO:0000256" key="5">
    <source>
        <dbReference type="ARBA" id="ARBA00022989"/>
    </source>
</evidence>
<evidence type="ECO:0000313" key="8">
    <source>
        <dbReference type="EMBL" id="EGN58161.1"/>
    </source>
</evidence>
<dbReference type="Proteomes" id="UP000002772">
    <property type="component" value="Unassembled WGS sequence"/>
</dbReference>
<dbReference type="NCBIfam" id="TIGR00797">
    <property type="entry name" value="matE"/>
    <property type="match status" value="1"/>
</dbReference>
<dbReference type="PANTHER" id="PTHR43549">
    <property type="entry name" value="MULTIDRUG RESISTANCE PROTEIN YPNP-RELATED"/>
    <property type="match status" value="1"/>
</dbReference>
<feature type="transmembrane region" description="Helical" evidence="7">
    <location>
        <begin position="236"/>
        <end position="261"/>
    </location>
</feature>
<dbReference type="STRING" id="688246.Premu_2815"/>
<reference evidence="9" key="1">
    <citation type="journal article" date="2011" name="Stand. Genomic Sci.">
        <title>Non-contiguous finished genome sequence of the opportunistic oral pathogen Prevotella multisaccharivorax type strain (PPPA20).</title>
        <authorList>
            <person name="Pati A."/>
            <person name="Gronow S."/>
            <person name="Lu M."/>
            <person name="Lapidus A."/>
            <person name="Nolan M."/>
            <person name="Lucas S."/>
            <person name="Hammon N."/>
            <person name="Deshpande S."/>
            <person name="Cheng J.F."/>
            <person name="Tapia R."/>
            <person name="Han C."/>
            <person name="Goodwin L."/>
            <person name="Pitluck S."/>
            <person name="Liolios K."/>
            <person name="Pagani I."/>
            <person name="Mavromatis K."/>
            <person name="Mikhailova N."/>
            <person name="Huntemann M."/>
            <person name="Chen A."/>
            <person name="Palaniappan K."/>
            <person name="Land M."/>
            <person name="Hauser L."/>
            <person name="Detter J.C."/>
            <person name="Brambilla E.M."/>
            <person name="Rohde M."/>
            <person name="Goker M."/>
            <person name="Woyke T."/>
            <person name="Bristow J."/>
            <person name="Eisen J.A."/>
            <person name="Markowitz V."/>
            <person name="Hugenholtz P."/>
            <person name="Kyrpides N.C."/>
            <person name="Klenk H.P."/>
            <person name="Ivanova N."/>
        </authorList>
    </citation>
    <scope>NUCLEOTIDE SEQUENCE [LARGE SCALE GENOMIC DNA]</scope>
    <source>
        <strain evidence="9">DSM 17128</strain>
    </source>
</reference>
<feature type="transmembrane region" description="Helical" evidence="7">
    <location>
        <begin position="59"/>
        <end position="83"/>
    </location>
</feature>
<keyword evidence="9" id="KW-1185">Reference proteome</keyword>
<keyword evidence="4 7" id="KW-0812">Transmembrane</keyword>
<dbReference type="HOGENOM" id="CLU_012893_5_0_10"/>
<dbReference type="InterPro" id="IPR052031">
    <property type="entry name" value="Membrane_Transporter-Flippase"/>
</dbReference>
<dbReference type="PANTHER" id="PTHR43549:SF3">
    <property type="entry name" value="MULTIDRUG RESISTANCE PROTEIN YPNP-RELATED"/>
    <property type="match status" value="1"/>
</dbReference>